<proteinExistence type="predicted"/>
<dbReference type="Gene3D" id="4.10.540.10">
    <property type="entry name" value="Photosynthetic reaction centre, H subunit, N-terminal domain"/>
    <property type="match status" value="1"/>
</dbReference>
<dbReference type="RefSeq" id="WP_322185934.1">
    <property type="nucleotide sequence ID" value="NZ_JAXLPB010000001.1"/>
</dbReference>
<dbReference type="InterPro" id="IPR005652">
    <property type="entry name" value="Photo_RC_H"/>
</dbReference>
<evidence type="ECO:0000256" key="1">
    <source>
        <dbReference type="SAM" id="Phobius"/>
    </source>
</evidence>
<gene>
    <name evidence="4" type="primary">puhA</name>
    <name evidence="4" type="ORF">U0C82_04910</name>
</gene>
<dbReference type="Proteomes" id="UP001294412">
    <property type="component" value="Unassembled WGS sequence"/>
</dbReference>
<dbReference type="Pfam" id="PF03967">
    <property type="entry name" value="PRCH"/>
    <property type="match status" value="1"/>
</dbReference>
<feature type="transmembrane region" description="Helical" evidence="1">
    <location>
        <begin position="12"/>
        <end position="31"/>
    </location>
</feature>
<accession>A0ABU5HZD9</accession>
<keyword evidence="1" id="KW-0812">Transmembrane</keyword>
<keyword evidence="1" id="KW-0472">Membrane</keyword>
<dbReference type="Pfam" id="PF05239">
    <property type="entry name" value="PRC"/>
    <property type="match status" value="1"/>
</dbReference>
<dbReference type="InterPro" id="IPR037097">
    <property type="entry name" value="Photo_RC_H_N_sf"/>
</dbReference>
<evidence type="ECO:0000259" key="2">
    <source>
        <dbReference type="Pfam" id="PF03967"/>
    </source>
</evidence>
<comment type="caution">
    <text evidence="4">The sequence shown here is derived from an EMBL/GenBank/DDBJ whole genome shotgun (WGS) entry which is preliminary data.</text>
</comment>
<dbReference type="InterPro" id="IPR011033">
    <property type="entry name" value="PRC_barrel-like_sf"/>
</dbReference>
<dbReference type="InterPro" id="IPR027275">
    <property type="entry name" value="PRC-brl_dom"/>
</dbReference>
<keyword evidence="1" id="KW-1133">Transmembrane helix</keyword>
<name>A0ABU5HZD9_9HYPH</name>
<evidence type="ECO:0000313" key="4">
    <source>
        <dbReference type="EMBL" id="MDY8108493.1"/>
    </source>
</evidence>
<feature type="domain" description="PRC-barrel" evidence="3">
    <location>
        <begin position="150"/>
        <end position="210"/>
    </location>
</feature>
<feature type="domain" description="Photosynthetic reaction centre H subunit N-terminal" evidence="2">
    <location>
        <begin position="5"/>
        <end position="137"/>
    </location>
</feature>
<dbReference type="InterPro" id="IPR014747">
    <property type="entry name" value="Bac_photo_RC_H_C"/>
</dbReference>
<dbReference type="SUPFAM" id="SSF50346">
    <property type="entry name" value="PRC-barrel domain"/>
    <property type="match status" value="1"/>
</dbReference>
<sequence>MPTGAFTEQLDLPLLLVIAFFLFFLALVYYLRGEDKREGYPLVSDRTRGTGKRMSVVGFPNLPKPKSFLMQDGTLRYAPHADKERDLNMAPAYPFPGAPFQPLGDPLLDGVGPASYALKEDKPLRSIEGHLTVAPMRNNPDYYLEESGPALIGIPVVAADGAPIGTVKDLWVNAVEYFIRYVEIDVNVEGGKTGTLLAPFYFAELHNGRMKFGTLTREQLLRVPTLATSEYITAREEDRLNAYFAGGTLYAKNGAQGPFL</sequence>
<dbReference type="NCBIfam" id="TIGR01150">
    <property type="entry name" value="puhA"/>
    <property type="match status" value="1"/>
</dbReference>
<dbReference type="InterPro" id="IPR015810">
    <property type="entry name" value="Photo_RC_H_N"/>
</dbReference>
<evidence type="ECO:0000313" key="5">
    <source>
        <dbReference type="Proteomes" id="UP001294412"/>
    </source>
</evidence>
<keyword evidence="5" id="KW-1185">Reference proteome</keyword>
<dbReference type="Gene3D" id="3.90.50.10">
    <property type="entry name" value="Photosynthetic Reaction Center, subunit H, domain 2"/>
    <property type="match status" value="1"/>
</dbReference>
<dbReference type="EMBL" id="JAXLPB010000001">
    <property type="protein sequence ID" value="MDY8108493.1"/>
    <property type="molecule type" value="Genomic_DNA"/>
</dbReference>
<organism evidence="4 5">
    <name type="scientific">Fulvimarina uroteuthidis</name>
    <dbReference type="NCBI Taxonomy" id="3098149"/>
    <lineage>
        <taxon>Bacteria</taxon>
        <taxon>Pseudomonadati</taxon>
        <taxon>Pseudomonadota</taxon>
        <taxon>Alphaproteobacteria</taxon>
        <taxon>Hyphomicrobiales</taxon>
        <taxon>Aurantimonadaceae</taxon>
        <taxon>Fulvimarina</taxon>
    </lineage>
</organism>
<reference evidence="4 5" key="1">
    <citation type="submission" date="2023-12" db="EMBL/GenBank/DDBJ databases">
        <title>Description of Novel Strain Fulvimarina sp. 2208YS6-2-32 isolated from Uroteuthis (Photololigo) edulis.</title>
        <authorList>
            <person name="Park J.-S."/>
        </authorList>
    </citation>
    <scope>NUCLEOTIDE SEQUENCE [LARGE SCALE GENOMIC DNA]</scope>
    <source>
        <strain evidence="4 5">2208YS6-2-32</strain>
    </source>
</reference>
<dbReference type="SUPFAM" id="SSF81490">
    <property type="entry name" value="Photosystem II reaction centre subunit H, transmembrane region"/>
    <property type="match status" value="1"/>
</dbReference>
<evidence type="ECO:0000259" key="3">
    <source>
        <dbReference type="Pfam" id="PF05239"/>
    </source>
</evidence>
<protein>
    <submittedName>
        <fullName evidence="4">Photosynthetic reaction center subunit H</fullName>
    </submittedName>
</protein>